<keyword evidence="3" id="KW-0238">DNA-binding</keyword>
<dbReference type="PANTHER" id="PTHR30419:SF8">
    <property type="entry name" value="NITROGEN ASSIMILATION TRANSCRIPTIONAL ACTIVATOR-RELATED"/>
    <property type="match status" value="1"/>
</dbReference>
<evidence type="ECO:0000256" key="4">
    <source>
        <dbReference type="ARBA" id="ARBA00023163"/>
    </source>
</evidence>
<dbReference type="Pfam" id="PF03466">
    <property type="entry name" value="LysR_substrate"/>
    <property type="match status" value="1"/>
</dbReference>
<evidence type="ECO:0000256" key="3">
    <source>
        <dbReference type="ARBA" id="ARBA00023125"/>
    </source>
</evidence>
<dbReference type="Gene3D" id="3.40.190.290">
    <property type="match status" value="1"/>
</dbReference>
<reference evidence="6 7" key="1">
    <citation type="submission" date="2017-03" db="EMBL/GenBank/DDBJ databases">
        <title>Genome sequencing of Shewanella japonica KCTC 22435.</title>
        <authorList>
            <person name="Kim K.M."/>
        </authorList>
    </citation>
    <scope>NUCLEOTIDE SEQUENCE [LARGE SCALE GENOMIC DNA]</scope>
    <source>
        <strain evidence="6 7">KCTC 22435</strain>
    </source>
</reference>
<dbReference type="SUPFAM" id="SSF46785">
    <property type="entry name" value="Winged helix' DNA-binding domain"/>
    <property type="match status" value="1"/>
</dbReference>
<evidence type="ECO:0000313" key="7">
    <source>
        <dbReference type="Proteomes" id="UP000191820"/>
    </source>
</evidence>
<dbReference type="SUPFAM" id="SSF53850">
    <property type="entry name" value="Periplasmic binding protein-like II"/>
    <property type="match status" value="1"/>
</dbReference>
<feature type="domain" description="HTH lysR-type" evidence="5">
    <location>
        <begin position="1"/>
        <end position="60"/>
    </location>
</feature>
<evidence type="ECO:0000313" key="6">
    <source>
        <dbReference type="EMBL" id="ARD21234.1"/>
    </source>
</evidence>
<evidence type="ECO:0000259" key="5">
    <source>
        <dbReference type="PROSITE" id="PS50931"/>
    </source>
</evidence>
<gene>
    <name evidence="6" type="ORF">SJ2017_0903</name>
</gene>
<evidence type="ECO:0000256" key="1">
    <source>
        <dbReference type="ARBA" id="ARBA00009437"/>
    </source>
</evidence>
<dbReference type="InterPro" id="IPR036390">
    <property type="entry name" value="WH_DNA-bd_sf"/>
</dbReference>
<dbReference type="PROSITE" id="PS50931">
    <property type="entry name" value="HTH_LYSR"/>
    <property type="match status" value="1"/>
</dbReference>
<proteinExistence type="inferred from homology"/>
<dbReference type="Proteomes" id="UP000191820">
    <property type="component" value="Chromosome"/>
</dbReference>
<dbReference type="CDD" id="cd05466">
    <property type="entry name" value="PBP2_LTTR_substrate"/>
    <property type="match status" value="1"/>
</dbReference>
<dbReference type="Pfam" id="PF00126">
    <property type="entry name" value="HTH_1"/>
    <property type="match status" value="1"/>
</dbReference>
<evidence type="ECO:0000256" key="2">
    <source>
        <dbReference type="ARBA" id="ARBA00023015"/>
    </source>
</evidence>
<dbReference type="InterPro" id="IPR005119">
    <property type="entry name" value="LysR_subst-bd"/>
</dbReference>
<dbReference type="EMBL" id="CP020472">
    <property type="protein sequence ID" value="ARD21234.1"/>
    <property type="molecule type" value="Genomic_DNA"/>
</dbReference>
<dbReference type="InterPro" id="IPR036388">
    <property type="entry name" value="WH-like_DNA-bd_sf"/>
</dbReference>
<protein>
    <submittedName>
        <fullName evidence="6">LysR family transcriptional regulator</fullName>
    </submittedName>
</protein>
<accession>A0ABM6JI58</accession>
<name>A0ABM6JI58_9GAMM</name>
<keyword evidence="4" id="KW-0804">Transcription</keyword>
<dbReference type="RefSeq" id="WP_080915023.1">
    <property type="nucleotide sequence ID" value="NZ_CP020472.1"/>
</dbReference>
<organism evidence="6 7">
    <name type="scientific">Shewanella japonica</name>
    <dbReference type="NCBI Taxonomy" id="93973"/>
    <lineage>
        <taxon>Bacteria</taxon>
        <taxon>Pseudomonadati</taxon>
        <taxon>Pseudomonadota</taxon>
        <taxon>Gammaproteobacteria</taxon>
        <taxon>Alteromonadales</taxon>
        <taxon>Shewanellaceae</taxon>
        <taxon>Shewanella</taxon>
    </lineage>
</organism>
<keyword evidence="2" id="KW-0805">Transcription regulation</keyword>
<dbReference type="Gene3D" id="1.10.10.10">
    <property type="entry name" value="Winged helix-like DNA-binding domain superfamily/Winged helix DNA-binding domain"/>
    <property type="match status" value="1"/>
</dbReference>
<sequence>MNFSLEQLQAFVIVYEEQSISKAAIKLNKHRTTVGQVISNLEDQVAVTLFERGARNVTPTHEGSLLYHYAKQALEQVKTFDKVALSLSYGELDSITIAYNSFIPHTALSLIRAQLTSDFPNMRVRLLVRTQQEIRAGIEDESIHFGIVNITNASAMSNLDYVLLGQMPFAPYVNRNSDIAKLDSNEVFTALQSSRQIILKSFLDENMAKKITLSPHYDVVDQLSLAIKLVNDNLGWTLLPKHQDHANATNELQQIQCPQISDDYYVPLALWSLKTKPIIEVKKSIKAAFDRYISLGQQVQ</sequence>
<keyword evidence="7" id="KW-1185">Reference proteome</keyword>
<dbReference type="PANTHER" id="PTHR30419">
    <property type="entry name" value="HTH-TYPE TRANSCRIPTIONAL REGULATOR YBHD"/>
    <property type="match status" value="1"/>
</dbReference>
<dbReference type="InterPro" id="IPR050950">
    <property type="entry name" value="HTH-type_LysR_regulators"/>
</dbReference>
<dbReference type="InterPro" id="IPR000847">
    <property type="entry name" value="LysR_HTH_N"/>
</dbReference>
<comment type="similarity">
    <text evidence="1">Belongs to the LysR transcriptional regulatory family.</text>
</comment>